<dbReference type="InterPro" id="IPR029058">
    <property type="entry name" value="AB_hydrolase_fold"/>
</dbReference>
<comment type="caution">
    <text evidence="3">The sequence shown here is derived from an EMBL/GenBank/DDBJ whole genome shotgun (WGS) entry which is preliminary data.</text>
</comment>
<evidence type="ECO:0000259" key="2">
    <source>
        <dbReference type="Pfam" id="PF20434"/>
    </source>
</evidence>
<dbReference type="GO" id="GO:0016787">
    <property type="term" value="F:hydrolase activity"/>
    <property type="evidence" value="ECO:0007669"/>
    <property type="project" value="UniProtKB-KW"/>
</dbReference>
<dbReference type="SUPFAM" id="SSF53474">
    <property type="entry name" value="alpha/beta-Hydrolases"/>
    <property type="match status" value="1"/>
</dbReference>
<dbReference type="PANTHER" id="PTHR48081:SF33">
    <property type="entry name" value="KYNURENINE FORMAMIDASE"/>
    <property type="match status" value="1"/>
</dbReference>
<feature type="domain" description="BD-FAE-like" evidence="2">
    <location>
        <begin position="31"/>
        <end position="151"/>
    </location>
</feature>
<name>A0A9P9JG13_9HYPO</name>
<reference evidence="3" key="1">
    <citation type="journal article" date="2021" name="Nat. Commun.">
        <title>Genetic determinants of endophytism in the Arabidopsis root mycobiome.</title>
        <authorList>
            <person name="Mesny F."/>
            <person name="Miyauchi S."/>
            <person name="Thiergart T."/>
            <person name="Pickel B."/>
            <person name="Atanasova L."/>
            <person name="Karlsson M."/>
            <person name="Huettel B."/>
            <person name="Barry K.W."/>
            <person name="Haridas S."/>
            <person name="Chen C."/>
            <person name="Bauer D."/>
            <person name="Andreopoulos W."/>
            <person name="Pangilinan J."/>
            <person name="LaButti K."/>
            <person name="Riley R."/>
            <person name="Lipzen A."/>
            <person name="Clum A."/>
            <person name="Drula E."/>
            <person name="Henrissat B."/>
            <person name="Kohler A."/>
            <person name="Grigoriev I.V."/>
            <person name="Martin F.M."/>
            <person name="Hacquard S."/>
        </authorList>
    </citation>
    <scope>NUCLEOTIDE SEQUENCE</scope>
    <source>
        <strain evidence="3">MPI-CAGE-AT-0147</strain>
    </source>
</reference>
<dbReference type="Gene3D" id="3.40.50.1820">
    <property type="entry name" value="alpha/beta hydrolase"/>
    <property type="match status" value="1"/>
</dbReference>
<dbReference type="Pfam" id="PF20434">
    <property type="entry name" value="BD-FAE"/>
    <property type="match status" value="1"/>
</dbReference>
<dbReference type="InterPro" id="IPR049492">
    <property type="entry name" value="BD-FAE-like_dom"/>
</dbReference>
<dbReference type="Proteomes" id="UP000738349">
    <property type="component" value="Unassembled WGS sequence"/>
</dbReference>
<dbReference type="EMBL" id="JAGMUV010000003">
    <property type="protein sequence ID" value="KAH7166537.1"/>
    <property type="molecule type" value="Genomic_DNA"/>
</dbReference>
<gene>
    <name evidence="3" type="ORF">EDB81DRAFT_782415</name>
</gene>
<evidence type="ECO:0000313" key="3">
    <source>
        <dbReference type="EMBL" id="KAH7166537.1"/>
    </source>
</evidence>
<keyword evidence="4" id="KW-1185">Reference proteome</keyword>
<keyword evidence="1 3" id="KW-0378">Hydrolase</keyword>
<proteinExistence type="predicted"/>
<protein>
    <submittedName>
        <fullName evidence="3">Alpha/Beta hydrolase protein</fullName>
    </submittedName>
</protein>
<dbReference type="InterPro" id="IPR050300">
    <property type="entry name" value="GDXG_lipolytic_enzyme"/>
</dbReference>
<sequence length="269" mass="29310">MAEMNRDIPTGGTDMTYGDKDAQCLRFWKAKSPDAPIVVFVHGGSWRSGTYLDSIGSAKVSHLIDKGYALATVNYTLIPLVTVEEQVQEVANSVGYLAKNATRLGFDPRRFVLMGHSSGAHVVTLLGTDQRYLEQAGVSIDKVRAVISLDGSNYNALAEITDSPGPVAESTIYGLGSDPKRLRAMSPTYHARAPNARAFLLLQVQRQGDIRQAVEFAAALNAADTEAALHVFEGQSFEGHMQMLFRLGDPAYPATKVMDDWLDRHVPAK</sequence>
<evidence type="ECO:0000313" key="4">
    <source>
        <dbReference type="Proteomes" id="UP000738349"/>
    </source>
</evidence>
<organism evidence="3 4">
    <name type="scientific">Dactylonectria macrodidyma</name>
    <dbReference type="NCBI Taxonomy" id="307937"/>
    <lineage>
        <taxon>Eukaryota</taxon>
        <taxon>Fungi</taxon>
        <taxon>Dikarya</taxon>
        <taxon>Ascomycota</taxon>
        <taxon>Pezizomycotina</taxon>
        <taxon>Sordariomycetes</taxon>
        <taxon>Hypocreomycetidae</taxon>
        <taxon>Hypocreales</taxon>
        <taxon>Nectriaceae</taxon>
        <taxon>Dactylonectria</taxon>
    </lineage>
</organism>
<dbReference type="PANTHER" id="PTHR48081">
    <property type="entry name" value="AB HYDROLASE SUPERFAMILY PROTEIN C4A8.06C"/>
    <property type="match status" value="1"/>
</dbReference>
<dbReference type="OrthoDB" id="433474at2759"/>
<dbReference type="AlphaFoldDB" id="A0A9P9JG13"/>
<accession>A0A9P9JG13</accession>
<evidence type="ECO:0000256" key="1">
    <source>
        <dbReference type="ARBA" id="ARBA00022801"/>
    </source>
</evidence>